<feature type="domain" description="Apea-like HEPN" evidence="2">
    <location>
        <begin position="354"/>
        <end position="488"/>
    </location>
</feature>
<feature type="region of interest" description="Disordered" evidence="1">
    <location>
        <begin position="287"/>
        <end position="307"/>
    </location>
</feature>
<evidence type="ECO:0000313" key="5">
    <source>
        <dbReference type="Proteomes" id="UP000076852"/>
    </source>
</evidence>
<evidence type="ECO:0000259" key="3">
    <source>
        <dbReference type="Pfam" id="PF18862"/>
    </source>
</evidence>
<protein>
    <submittedName>
        <fullName evidence="4">Uncharacterized protein</fullName>
    </submittedName>
</protein>
<dbReference type="KEGG" id="buz:AYM40_20920"/>
<organism evidence="4 5">
    <name type="scientific">Paraburkholderia phytofirmans OLGA172</name>
    <dbReference type="NCBI Taxonomy" id="1417228"/>
    <lineage>
        <taxon>Bacteria</taxon>
        <taxon>Pseudomonadati</taxon>
        <taxon>Pseudomonadota</taxon>
        <taxon>Betaproteobacteria</taxon>
        <taxon>Burkholderiales</taxon>
        <taxon>Burkholderiaceae</taxon>
        <taxon>Paraburkholderia</taxon>
    </lineage>
</organism>
<reference evidence="4 5" key="1">
    <citation type="journal article" date="2016" name="Gene">
        <title>PacBio SMRT assembly of a complex multi-replicon genome reveals chlorocatechol degradative operon in a region of genome plasticity.</title>
        <authorList>
            <person name="Ricker N."/>
            <person name="Shen S.Y."/>
            <person name="Goordial J."/>
            <person name="Jin S."/>
            <person name="Fulthorpe R.R."/>
        </authorList>
    </citation>
    <scope>NUCLEOTIDE SEQUENCE [LARGE SCALE GENOMIC DNA]</scope>
    <source>
        <strain evidence="4 5">OLGA172</strain>
    </source>
</reference>
<dbReference type="InterPro" id="IPR041223">
    <property type="entry name" value="ApeA_NTD"/>
</dbReference>
<feature type="domain" description="ApeA N-terminal" evidence="3">
    <location>
        <begin position="35"/>
        <end position="322"/>
    </location>
</feature>
<sequence length="544" mass="59813">MKRIFRGQLVAEGVATALGGNKLMVKMPKKRSSHLTGLLTLPDGQSVFGSLQIAGSDSRLHLHHGESLAGLRDVRVIHGELHGQGKITCLNCVVSSTQQGLGADGRQHHSANVHVGFVATGAYHLPEGEASIRAIQFTTQDIASVFYDFDAFGYVVNAGSIIDAVIDAAKPNREISVGESPEILYFSGKTEIVSVETVLGIFRVFHRPTMSVGGPEDTSLKNHILVRLEFPNSVTFNGCIERLMSFHRLLSLLSGRRQTLKAIFLELAEDRPERPLLQLRWSFSPKGAKRGDNRSNDAPHPGDMPLDAIRRPEEFKRVVSEWVSRESGWRTARIRYEGCVRKGNSYDVDRLVAAANLFDLLPDDAIPRTAELTSEQVRAQTECRAIFRRLPDSPERSSVLGALGRMDKPSLTKKVLYRVGIVNSRLGTWFPDLALAARTAVKIRNFFVHGSLDGLDYKRLEPLMPFLTDSLEFIFAVSDLISAGWDADAWGSRHYSSGHSLTRFRWGYSQHIAALKAATSRANGEMSGAGTDSAAIASREPDAG</sequence>
<gene>
    <name evidence="4" type="ORF">AYM40_20920</name>
</gene>
<dbReference type="Pfam" id="PF18862">
    <property type="entry name" value="ApeA_NTD1"/>
    <property type="match status" value="1"/>
</dbReference>
<feature type="region of interest" description="Disordered" evidence="1">
    <location>
        <begin position="523"/>
        <end position="544"/>
    </location>
</feature>
<dbReference type="AlphaFoldDB" id="A0A160FQT1"/>
<accession>A0A160FQT1</accession>
<proteinExistence type="predicted"/>
<dbReference type="Pfam" id="PF18739">
    <property type="entry name" value="HEPN_Apea"/>
    <property type="match status" value="1"/>
</dbReference>
<dbReference type="Proteomes" id="UP000076852">
    <property type="component" value="Chromosome 2"/>
</dbReference>
<dbReference type="InterPro" id="IPR041229">
    <property type="entry name" value="HEPN_Apea"/>
</dbReference>
<evidence type="ECO:0000259" key="2">
    <source>
        <dbReference type="Pfam" id="PF18739"/>
    </source>
</evidence>
<evidence type="ECO:0000313" key="4">
    <source>
        <dbReference type="EMBL" id="ANB74916.1"/>
    </source>
</evidence>
<dbReference type="EMBL" id="CP014579">
    <property type="protein sequence ID" value="ANB74916.1"/>
    <property type="molecule type" value="Genomic_DNA"/>
</dbReference>
<keyword evidence="5" id="KW-1185">Reference proteome</keyword>
<name>A0A160FQT1_9BURK</name>
<evidence type="ECO:0000256" key="1">
    <source>
        <dbReference type="SAM" id="MobiDB-lite"/>
    </source>
</evidence>